<dbReference type="InterPro" id="IPR045809">
    <property type="entry name" value="MobI"/>
</dbReference>
<evidence type="ECO:0000313" key="1">
    <source>
        <dbReference type="EMBL" id="OAI21909.1"/>
    </source>
</evidence>
<proteinExistence type="predicted"/>
<gene>
    <name evidence="1" type="ORF">A1355_02480</name>
</gene>
<keyword evidence="2" id="KW-1185">Reference proteome</keyword>
<protein>
    <submittedName>
        <fullName evidence="1">Uncharacterized protein</fullName>
    </submittedName>
</protein>
<comment type="caution">
    <text evidence="1">The sequence shown here is derived from an EMBL/GenBank/DDBJ whole genome shotgun (WGS) entry which is preliminary data.</text>
</comment>
<dbReference type="Proteomes" id="UP000077628">
    <property type="component" value="Unassembled WGS sequence"/>
</dbReference>
<reference evidence="2" key="1">
    <citation type="submission" date="2016-03" db="EMBL/GenBank/DDBJ databases">
        <authorList>
            <person name="Heylen K."/>
            <person name="De Vos P."/>
            <person name="Vekeman B."/>
        </authorList>
    </citation>
    <scope>NUCLEOTIDE SEQUENCE [LARGE SCALE GENOMIC DNA]</scope>
    <source>
        <strain evidence="2">R-45383</strain>
    </source>
</reference>
<dbReference type="Pfam" id="PF19456">
    <property type="entry name" value="MobI"/>
    <property type="match status" value="1"/>
</dbReference>
<organism evidence="1 2">
    <name type="scientific">Methylomonas koyamae</name>
    <dbReference type="NCBI Taxonomy" id="702114"/>
    <lineage>
        <taxon>Bacteria</taxon>
        <taxon>Pseudomonadati</taxon>
        <taxon>Pseudomonadota</taxon>
        <taxon>Gammaproteobacteria</taxon>
        <taxon>Methylococcales</taxon>
        <taxon>Methylococcaceae</taxon>
        <taxon>Methylomonas</taxon>
    </lineage>
</organism>
<accession>A0A177NXJ9</accession>
<dbReference type="EMBL" id="LUUK01000089">
    <property type="protein sequence ID" value="OAI21909.1"/>
    <property type="molecule type" value="Genomic_DNA"/>
</dbReference>
<dbReference type="AlphaFoldDB" id="A0A177NXJ9"/>
<sequence>MAAFQFMKVNAMADTQTTNQINTVVYHHYQTPQDVCTWIFNQVSELFDRANLLINQYREKYSSLALSNGDVCRYPLGIKVDEMTNDNFSIRWGLGNWNGKEFVMTKMFSLQDNRFRTYYLEVLLAEAPIELKALVSETEDQCVRIRKLQYKIIKLIGQIIEYESESSSEKNVVTRSILKSRCVDSALINDHSQLANRFYEWIVAQNEILHKEAEYYVSYYWGNNRKNYGQEKTSIALGLRIKKNRSNSISIEWFEAKFIGKKVLENKRFKKPKNIHHYANLEKVIVAEPKWFIDLVMLTEEELMRIRKMMFTLSTIKEAFLEYQSI</sequence>
<name>A0A177NXJ9_9GAMM</name>
<evidence type="ECO:0000313" key="2">
    <source>
        <dbReference type="Proteomes" id="UP000077628"/>
    </source>
</evidence>